<dbReference type="Proteomes" id="UP000009168">
    <property type="component" value="Unassembled WGS sequence"/>
</dbReference>
<evidence type="ECO:0000313" key="1">
    <source>
        <dbReference type="EMBL" id="EWS76607.1"/>
    </source>
</evidence>
<gene>
    <name evidence="1" type="ORF">TTHERM_000884519</name>
</gene>
<sequence>MTKNIQNIPISNIDQRQNNKNACFEELNTQNGSVKIFNPNLANGQYQGNNGTGVFLDLSDITPFITKKYTLSFQIQCQNNLIITQSPYLKLFNLTDGSIGSFQLVDYLSYRNNLNSNPIIDLCFSEH</sequence>
<evidence type="ECO:0000313" key="2">
    <source>
        <dbReference type="Proteomes" id="UP000009168"/>
    </source>
</evidence>
<keyword evidence="2" id="KW-1185">Reference proteome</keyword>
<proteinExistence type="predicted"/>
<dbReference type="AlphaFoldDB" id="W7XFI8"/>
<dbReference type="EMBL" id="GG662856">
    <property type="protein sequence ID" value="EWS76607.1"/>
    <property type="molecule type" value="Genomic_DNA"/>
</dbReference>
<reference evidence="2" key="1">
    <citation type="journal article" date="2006" name="PLoS Biol.">
        <title>Macronuclear genome sequence of the ciliate Tetrahymena thermophila, a model eukaryote.</title>
        <authorList>
            <person name="Eisen J.A."/>
            <person name="Coyne R.S."/>
            <person name="Wu M."/>
            <person name="Wu D."/>
            <person name="Thiagarajan M."/>
            <person name="Wortman J.R."/>
            <person name="Badger J.H."/>
            <person name="Ren Q."/>
            <person name="Amedeo P."/>
            <person name="Jones K.M."/>
            <person name="Tallon L.J."/>
            <person name="Delcher A.L."/>
            <person name="Salzberg S.L."/>
            <person name="Silva J.C."/>
            <person name="Haas B.J."/>
            <person name="Majoros W.H."/>
            <person name="Farzad M."/>
            <person name="Carlton J.M."/>
            <person name="Smith R.K. Jr."/>
            <person name="Garg J."/>
            <person name="Pearlman R.E."/>
            <person name="Karrer K.M."/>
            <person name="Sun L."/>
            <person name="Manning G."/>
            <person name="Elde N.C."/>
            <person name="Turkewitz A.P."/>
            <person name="Asai D.J."/>
            <person name="Wilkes D.E."/>
            <person name="Wang Y."/>
            <person name="Cai H."/>
            <person name="Collins K."/>
            <person name="Stewart B.A."/>
            <person name="Lee S.R."/>
            <person name="Wilamowska K."/>
            <person name="Weinberg Z."/>
            <person name="Ruzzo W.L."/>
            <person name="Wloga D."/>
            <person name="Gaertig J."/>
            <person name="Frankel J."/>
            <person name="Tsao C.-C."/>
            <person name="Gorovsky M.A."/>
            <person name="Keeling P.J."/>
            <person name="Waller R.F."/>
            <person name="Patron N.J."/>
            <person name="Cherry J.M."/>
            <person name="Stover N.A."/>
            <person name="Krieger C.J."/>
            <person name="del Toro C."/>
            <person name="Ryder H.F."/>
            <person name="Williamson S.C."/>
            <person name="Barbeau R.A."/>
            <person name="Hamilton E.P."/>
            <person name="Orias E."/>
        </authorList>
    </citation>
    <scope>NUCLEOTIDE SEQUENCE [LARGE SCALE GENOMIC DNA]</scope>
    <source>
        <strain evidence="2">SB210</strain>
    </source>
</reference>
<name>W7XFI8_TETTS</name>
<dbReference type="KEGG" id="tet:TTHERM_000884519"/>
<protein>
    <submittedName>
        <fullName evidence="1">Uncharacterized protein</fullName>
    </submittedName>
</protein>
<dbReference type="GeneID" id="24440995"/>
<dbReference type="InParanoid" id="W7XFI8"/>
<organism evidence="1 2">
    <name type="scientific">Tetrahymena thermophila (strain SB210)</name>
    <dbReference type="NCBI Taxonomy" id="312017"/>
    <lineage>
        <taxon>Eukaryota</taxon>
        <taxon>Sar</taxon>
        <taxon>Alveolata</taxon>
        <taxon>Ciliophora</taxon>
        <taxon>Intramacronucleata</taxon>
        <taxon>Oligohymenophorea</taxon>
        <taxon>Hymenostomatida</taxon>
        <taxon>Tetrahymenina</taxon>
        <taxon>Tetrahymenidae</taxon>
        <taxon>Tetrahymena</taxon>
    </lineage>
</organism>
<dbReference type="RefSeq" id="XP_012650893.1">
    <property type="nucleotide sequence ID" value="XM_012795439.1"/>
</dbReference>
<accession>W7XFI8</accession>